<dbReference type="Proteomes" id="UP001150238">
    <property type="component" value="Unassembled WGS sequence"/>
</dbReference>
<evidence type="ECO:0000313" key="3">
    <source>
        <dbReference type="Proteomes" id="UP001150238"/>
    </source>
</evidence>
<gene>
    <name evidence="2" type="ORF">C8J55DRAFT_491109</name>
</gene>
<accession>A0A9W9A527</accession>
<reference evidence="2" key="1">
    <citation type="submission" date="2022-08" db="EMBL/GenBank/DDBJ databases">
        <authorList>
            <consortium name="DOE Joint Genome Institute"/>
            <person name="Min B."/>
            <person name="Riley R."/>
            <person name="Sierra-Patev S."/>
            <person name="Naranjo-Ortiz M."/>
            <person name="Looney B."/>
            <person name="Konkel Z."/>
            <person name="Slot J.C."/>
            <person name="Sakamoto Y."/>
            <person name="Steenwyk J.L."/>
            <person name="Rokas A."/>
            <person name="Carro J."/>
            <person name="Camarero S."/>
            <person name="Ferreira P."/>
            <person name="Molpeceres G."/>
            <person name="Ruiz-Duenas F.J."/>
            <person name="Serrano A."/>
            <person name="Henrissat B."/>
            <person name="Drula E."/>
            <person name="Hughes K.W."/>
            <person name="Mata J.L."/>
            <person name="Ishikawa N.K."/>
            <person name="Vargas-Isla R."/>
            <person name="Ushijima S."/>
            <person name="Smith C.A."/>
            <person name="Ahrendt S."/>
            <person name="Andreopoulos W."/>
            <person name="He G."/>
            <person name="Labutti K."/>
            <person name="Lipzen A."/>
            <person name="Ng V."/>
            <person name="Sandor L."/>
            <person name="Barry K."/>
            <person name="Martinez A.T."/>
            <person name="Xiao Y."/>
            <person name="Gibbons J.G."/>
            <person name="Terashima K."/>
            <person name="Hibbett D.S."/>
            <person name="Grigoriev I.V."/>
        </authorList>
    </citation>
    <scope>NUCLEOTIDE SEQUENCE</scope>
    <source>
        <strain evidence="2">Sp2 HRB7682 ss15</strain>
    </source>
</reference>
<organism evidence="2 3">
    <name type="scientific">Lentinula lateritia</name>
    <dbReference type="NCBI Taxonomy" id="40482"/>
    <lineage>
        <taxon>Eukaryota</taxon>
        <taxon>Fungi</taxon>
        <taxon>Dikarya</taxon>
        <taxon>Basidiomycota</taxon>
        <taxon>Agaricomycotina</taxon>
        <taxon>Agaricomycetes</taxon>
        <taxon>Agaricomycetidae</taxon>
        <taxon>Agaricales</taxon>
        <taxon>Marasmiineae</taxon>
        <taxon>Omphalotaceae</taxon>
        <taxon>Lentinula</taxon>
    </lineage>
</organism>
<dbReference type="AlphaFoldDB" id="A0A9W9A527"/>
<evidence type="ECO:0000313" key="2">
    <source>
        <dbReference type="EMBL" id="KAJ4472937.1"/>
    </source>
</evidence>
<protein>
    <submittedName>
        <fullName evidence="2">Uncharacterized protein</fullName>
    </submittedName>
</protein>
<evidence type="ECO:0000256" key="1">
    <source>
        <dbReference type="SAM" id="Coils"/>
    </source>
</evidence>
<keyword evidence="1" id="KW-0175">Coiled coil</keyword>
<sequence>MPEATTNELAVQHLKNQEAHIGGLRTQYQVQMQKAEALREQNRQEAVEAEKLAKAERLEKEKELPKETEKRHLPIYSFQKGLSIDSIPLQLHPYTKKMMTAHKYVPLWPQVMRAKSAFLNALQLGTWPDAFIFMFADFYSNMDMHHKLQEQDRDQVMAHYHMVI</sequence>
<proteinExistence type="predicted"/>
<reference evidence="2" key="2">
    <citation type="journal article" date="2023" name="Proc. Natl. Acad. Sci. U.S.A.">
        <title>A global phylogenomic analysis of the shiitake genus Lentinula.</title>
        <authorList>
            <person name="Sierra-Patev S."/>
            <person name="Min B."/>
            <person name="Naranjo-Ortiz M."/>
            <person name="Looney B."/>
            <person name="Konkel Z."/>
            <person name="Slot J.C."/>
            <person name="Sakamoto Y."/>
            <person name="Steenwyk J.L."/>
            <person name="Rokas A."/>
            <person name="Carro J."/>
            <person name="Camarero S."/>
            <person name="Ferreira P."/>
            <person name="Molpeceres G."/>
            <person name="Ruiz-Duenas F.J."/>
            <person name="Serrano A."/>
            <person name="Henrissat B."/>
            <person name="Drula E."/>
            <person name="Hughes K.W."/>
            <person name="Mata J.L."/>
            <person name="Ishikawa N.K."/>
            <person name="Vargas-Isla R."/>
            <person name="Ushijima S."/>
            <person name="Smith C.A."/>
            <person name="Donoghue J."/>
            <person name="Ahrendt S."/>
            <person name="Andreopoulos W."/>
            <person name="He G."/>
            <person name="LaButti K."/>
            <person name="Lipzen A."/>
            <person name="Ng V."/>
            <person name="Riley R."/>
            <person name="Sandor L."/>
            <person name="Barry K."/>
            <person name="Martinez A.T."/>
            <person name="Xiao Y."/>
            <person name="Gibbons J.G."/>
            <person name="Terashima K."/>
            <person name="Grigoriev I.V."/>
            <person name="Hibbett D."/>
        </authorList>
    </citation>
    <scope>NUCLEOTIDE SEQUENCE</scope>
    <source>
        <strain evidence="2">Sp2 HRB7682 ss15</strain>
    </source>
</reference>
<feature type="coiled-coil region" evidence="1">
    <location>
        <begin position="25"/>
        <end position="59"/>
    </location>
</feature>
<name>A0A9W9A527_9AGAR</name>
<dbReference type="EMBL" id="JANVFS010000026">
    <property type="protein sequence ID" value="KAJ4472937.1"/>
    <property type="molecule type" value="Genomic_DNA"/>
</dbReference>
<comment type="caution">
    <text evidence="2">The sequence shown here is derived from an EMBL/GenBank/DDBJ whole genome shotgun (WGS) entry which is preliminary data.</text>
</comment>